<gene>
    <name evidence="1" type="ORF">H103_01804</name>
</gene>
<dbReference type="EMBL" id="KK207747">
    <property type="protein sequence ID" value="EZF55646.1"/>
    <property type="molecule type" value="Genomic_DNA"/>
</dbReference>
<accession>A0A022WC01</accession>
<organism evidence="1">
    <name type="scientific">Trichophyton rubrum CBS 288.86</name>
    <dbReference type="NCBI Taxonomy" id="1215330"/>
    <lineage>
        <taxon>Eukaryota</taxon>
        <taxon>Fungi</taxon>
        <taxon>Dikarya</taxon>
        <taxon>Ascomycota</taxon>
        <taxon>Pezizomycotina</taxon>
        <taxon>Eurotiomycetes</taxon>
        <taxon>Eurotiomycetidae</taxon>
        <taxon>Onygenales</taxon>
        <taxon>Arthrodermataceae</taxon>
        <taxon>Trichophyton</taxon>
    </lineage>
</organism>
<dbReference type="Proteomes" id="UP000023758">
    <property type="component" value="Unassembled WGS sequence"/>
</dbReference>
<proteinExistence type="predicted"/>
<dbReference type="HOGENOM" id="CLU_1817189_0_0_1"/>
<reference evidence="1" key="1">
    <citation type="submission" date="2014-02" db="EMBL/GenBank/DDBJ databases">
        <title>The Genome Sequence of Trichophyton rubrum (morphotype fischeri) CBS 288.86.</title>
        <authorList>
            <consortium name="The Broad Institute Genomics Platform"/>
            <person name="Cuomo C.A."/>
            <person name="White T.C."/>
            <person name="Graser Y."/>
            <person name="Martinez-Rossi N."/>
            <person name="Heitman J."/>
            <person name="Young S.K."/>
            <person name="Zeng Q."/>
            <person name="Gargeya S."/>
            <person name="Abouelleil A."/>
            <person name="Alvarado L."/>
            <person name="Chapman S.B."/>
            <person name="Gainer-Dewar J."/>
            <person name="Goldberg J."/>
            <person name="Griggs A."/>
            <person name="Gujja S."/>
            <person name="Hansen M."/>
            <person name="Howarth C."/>
            <person name="Imamovic A."/>
            <person name="Larimer J."/>
            <person name="Martinez D."/>
            <person name="Murphy C."/>
            <person name="Pearson M.D."/>
            <person name="Persinoti G."/>
            <person name="Poon T."/>
            <person name="Priest M."/>
            <person name="Roberts A.D."/>
            <person name="Saif S."/>
            <person name="Shea T.D."/>
            <person name="Sykes S.N."/>
            <person name="Wortman J."/>
            <person name="Nusbaum C."/>
            <person name="Birren B."/>
        </authorList>
    </citation>
    <scope>NUCLEOTIDE SEQUENCE [LARGE SCALE GENOMIC DNA]</scope>
    <source>
        <strain evidence="1">CBS 288.86</strain>
    </source>
</reference>
<name>A0A022WC01_TRIRU</name>
<sequence length="142" mass="16003">MIKIIPSPTKPFCQLTLASRLGGGLFYLICMTKTFSTPLEMSMIPEGTHGHIAEHAALTSKIIICAIPSAKRRMFHSRALDYTFLMQAYALTCMAVEIERLKELPCPSTLAYNKHQAARNDPLDTPQLQNHSLQRYHLVFKV</sequence>
<dbReference type="AlphaFoldDB" id="A0A022WC01"/>
<evidence type="ECO:0000313" key="1">
    <source>
        <dbReference type="EMBL" id="EZF55646.1"/>
    </source>
</evidence>
<protein>
    <submittedName>
        <fullName evidence="1">Uncharacterized protein</fullName>
    </submittedName>
</protein>